<feature type="compositionally biased region" description="Basic residues" evidence="3">
    <location>
        <begin position="67"/>
        <end position="76"/>
    </location>
</feature>
<protein>
    <recommendedName>
        <fullName evidence="4">Zn(2)-C6 fungal-type domain-containing protein</fullName>
    </recommendedName>
</protein>
<dbReference type="PANTHER" id="PTHR46910">
    <property type="entry name" value="TRANSCRIPTION FACTOR PDR1"/>
    <property type="match status" value="1"/>
</dbReference>
<dbReference type="PROSITE" id="PS50048">
    <property type="entry name" value="ZN2_CY6_FUNGAL_2"/>
    <property type="match status" value="1"/>
</dbReference>
<feature type="compositionally biased region" description="Polar residues" evidence="3">
    <location>
        <begin position="10"/>
        <end position="35"/>
    </location>
</feature>
<dbReference type="InterPro" id="IPR007219">
    <property type="entry name" value="XnlR_reg_dom"/>
</dbReference>
<dbReference type="SUPFAM" id="SSF57701">
    <property type="entry name" value="Zn2/Cys6 DNA-binding domain"/>
    <property type="match status" value="1"/>
</dbReference>
<dbReference type="Pfam" id="PF00172">
    <property type="entry name" value="Zn_clus"/>
    <property type="match status" value="1"/>
</dbReference>
<dbReference type="GO" id="GO:0008270">
    <property type="term" value="F:zinc ion binding"/>
    <property type="evidence" value="ECO:0007669"/>
    <property type="project" value="InterPro"/>
</dbReference>
<dbReference type="AlphaFoldDB" id="A0A6H0XP61"/>
<evidence type="ECO:0000259" key="4">
    <source>
        <dbReference type="PROSITE" id="PS50048"/>
    </source>
</evidence>
<sequence>MSGIPPPPSFTSYNVQHSASSTDALDRSPTVNNHTQQRRPHVNLVPHLVQHTSAPELLSTGTTSRTGQKRAYRQRRKDPSCDACRDRKVKCDATEDKCCSECSGRGVRCQFTKETNRRMSSMRQVQDLHNQLAAARRQITQLQAAGEQTAVDSLVNDTQVKKNDQVFSGNADCADHIQPNASVYGQQLLAVAGSYTIPTRNTTLEIASLYTPSSRMTQEFVGQYFRRSGQWCPLLDRQSFQDAVDRLYNSLPGSTVSQAWTGIFYAVLACGAIAVSDGEELASKEQRQRILRLAKDSFDSASCKQSQDSIILAALLSIYHLEINAHEESTIWFATAVRSAQMAGLHMSSPADHTAINQAGRRTWWCLCFLDKLMALEFSLPVLIDSRHCIMLSLDASASQDPTLTSTIESVFGAAATSFTTLLFTIHLMNSILEVLQRTTTSSTTMATAMARLGNYEAAKTASGDPASIYSSLLLQSCRLVLCRRGLTPHHDQQHRHTALQECVIIATASAKHVSSIWQTSTKNSTSKVYKLYLPSFTSRHLWRCILLLCLTGDYSTARSLITFLANACLPVEIAHSYCQHIGFFLGLLRDRRSQSQRPEEDEELLAYASADLQQDTYAAWSWQHGDGSGVSPPPDESTNRMMSEATVQVHSWEKVQLLVRQLEETQPGVTIGAKRSTTTSPIAQSMPRLQLSPHSELRPTPASMVPATFTVPQRSPIAQLTPIAVAPVNRISIQDIM</sequence>
<gene>
    <name evidence="5" type="ORF">AMS68_001935</name>
</gene>
<dbReference type="PROSITE" id="PS00463">
    <property type="entry name" value="ZN2_CY6_FUNGAL_1"/>
    <property type="match status" value="1"/>
</dbReference>
<proteinExistence type="predicted"/>
<dbReference type="InterPro" id="IPR036864">
    <property type="entry name" value="Zn2-C6_fun-type_DNA-bd_sf"/>
</dbReference>
<accession>A0A6H0XP61</accession>
<reference evidence="5 6" key="1">
    <citation type="journal article" date="2016" name="Sci. Rep.">
        <title>Peltaster fructicola genome reveals evolution from an invasive phytopathogen to an ectophytic parasite.</title>
        <authorList>
            <person name="Xu C."/>
            <person name="Chen H."/>
            <person name="Gleason M.L."/>
            <person name="Xu J.R."/>
            <person name="Liu H."/>
            <person name="Zhang R."/>
            <person name="Sun G."/>
        </authorList>
    </citation>
    <scope>NUCLEOTIDE SEQUENCE [LARGE SCALE GENOMIC DNA]</scope>
    <source>
        <strain evidence="5 6">LNHT1506</strain>
    </source>
</reference>
<feature type="domain" description="Zn(2)-C6 fungal-type" evidence="4">
    <location>
        <begin position="80"/>
        <end position="111"/>
    </location>
</feature>
<dbReference type="SMART" id="SM00066">
    <property type="entry name" value="GAL4"/>
    <property type="match status" value="1"/>
</dbReference>
<dbReference type="GO" id="GO:0006351">
    <property type="term" value="P:DNA-templated transcription"/>
    <property type="evidence" value="ECO:0007669"/>
    <property type="project" value="InterPro"/>
</dbReference>
<feature type="region of interest" description="Disordered" evidence="3">
    <location>
        <begin position="1"/>
        <end position="79"/>
    </location>
</feature>
<dbReference type="InterPro" id="IPR001138">
    <property type="entry name" value="Zn2Cys6_DnaBD"/>
</dbReference>
<evidence type="ECO:0000313" key="6">
    <source>
        <dbReference type="Proteomes" id="UP000503462"/>
    </source>
</evidence>
<name>A0A6H0XP61_9PEZI</name>
<dbReference type="CDD" id="cd12148">
    <property type="entry name" value="fungal_TF_MHR"/>
    <property type="match status" value="1"/>
</dbReference>
<keyword evidence="6" id="KW-1185">Reference proteome</keyword>
<dbReference type="CDD" id="cd00067">
    <property type="entry name" value="GAL4"/>
    <property type="match status" value="1"/>
</dbReference>
<evidence type="ECO:0000313" key="5">
    <source>
        <dbReference type="EMBL" id="QIW96417.1"/>
    </source>
</evidence>
<dbReference type="Gene3D" id="4.10.240.10">
    <property type="entry name" value="Zn(2)-C6 fungal-type DNA-binding domain"/>
    <property type="match status" value="1"/>
</dbReference>
<organism evidence="5 6">
    <name type="scientific">Peltaster fructicola</name>
    <dbReference type="NCBI Taxonomy" id="286661"/>
    <lineage>
        <taxon>Eukaryota</taxon>
        <taxon>Fungi</taxon>
        <taxon>Dikarya</taxon>
        <taxon>Ascomycota</taxon>
        <taxon>Pezizomycotina</taxon>
        <taxon>Dothideomycetes</taxon>
        <taxon>Dothideomycetes incertae sedis</taxon>
        <taxon>Peltaster</taxon>
    </lineage>
</organism>
<dbReference type="EMBL" id="CP051139">
    <property type="protein sequence ID" value="QIW96417.1"/>
    <property type="molecule type" value="Genomic_DNA"/>
</dbReference>
<dbReference type="Proteomes" id="UP000503462">
    <property type="component" value="Chromosome 1"/>
</dbReference>
<dbReference type="GO" id="GO:0000981">
    <property type="term" value="F:DNA-binding transcription factor activity, RNA polymerase II-specific"/>
    <property type="evidence" value="ECO:0007669"/>
    <property type="project" value="InterPro"/>
</dbReference>
<dbReference type="PANTHER" id="PTHR46910:SF1">
    <property type="entry name" value="MISCELLANEOUS ZN(II)2CYS6 TRANSCRIPTION FACTOR (EUROFUNG)-RELATED"/>
    <property type="match status" value="1"/>
</dbReference>
<keyword evidence="1" id="KW-0479">Metal-binding</keyword>
<dbReference type="InterPro" id="IPR050987">
    <property type="entry name" value="AtrR-like"/>
</dbReference>
<evidence type="ECO:0000256" key="1">
    <source>
        <dbReference type="ARBA" id="ARBA00022723"/>
    </source>
</evidence>
<dbReference type="GO" id="GO:0003677">
    <property type="term" value="F:DNA binding"/>
    <property type="evidence" value="ECO:0007669"/>
    <property type="project" value="InterPro"/>
</dbReference>
<evidence type="ECO:0000256" key="2">
    <source>
        <dbReference type="ARBA" id="ARBA00023242"/>
    </source>
</evidence>
<dbReference type="Pfam" id="PF04082">
    <property type="entry name" value="Fungal_trans"/>
    <property type="match status" value="1"/>
</dbReference>
<evidence type="ECO:0000256" key="3">
    <source>
        <dbReference type="SAM" id="MobiDB-lite"/>
    </source>
</evidence>
<dbReference type="SMART" id="SM00906">
    <property type="entry name" value="Fungal_trans"/>
    <property type="match status" value="1"/>
</dbReference>
<dbReference type="OrthoDB" id="2110361at2759"/>
<keyword evidence="2" id="KW-0539">Nucleus</keyword>